<dbReference type="InterPro" id="IPR010247">
    <property type="entry name" value="HutG_amidohyd"/>
</dbReference>
<evidence type="ECO:0000313" key="4">
    <source>
        <dbReference type="Proteomes" id="UP001446337"/>
    </source>
</evidence>
<dbReference type="EMBL" id="CP154792">
    <property type="protein sequence ID" value="XAN13225.1"/>
    <property type="molecule type" value="Genomic_DNA"/>
</dbReference>
<dbReference type="SUPFAM" id="SSF53187">
    <property type="entry name" value="Zn-dependent exopeptidases"/>
    <property type="match status" value="1"/>
</dbReference>
<name>A0A427WRV0_ACHDE</name>
<dbReference type="OrthoDB" id="8716700at2"/>
<dbReference type="GeneID" id="92844969"/>
<dbReference type="Proteomes" id="UP000509782">
    <property type="component" value="Chromosome"/>
</dbReference>
<dbReference type="Pfam" id="PF05013">
    <property type="entry name" value="FGase"/>
    <property type="match status" value="1"/>
</dbReference>
<dbReference type="NCBIfam" id="TIGR02017">
    <property type="entry name" value="hutG_amidohyd"/>
    <property type="match status" value="1"/>
</dbReference>
<keyword evidence="1" id="KW-0378">Hydrolase</keyword>
<dbReference type="STRING" id="32002.BVK87_11925"/>
<protein>
    <submittedName>
        <fullName evidence="1">N-formylglutamate deformylase</fullName>
        <ecNumber evidence="1">3.5.1.68</ecNumber>
    </submittedName>
</protein>
<dbReference type="EC" id="3.5.1.68" evidence="1"/>
<dbReference type="GO" id="GO:0050129">
    <property type="term" value="F:N-formylglutamate deformylase activity"/>
    <property type="evidence" value="ECO:0007669"/>
    <property type="project" value="UniProtKB-EC"/>
</dbReference>
<sequence>MTPPIVSLTQGHLPLLISIPHGGECLPEPFMRRMTPAARKIADTDWHLSRLYDFARAMGASVLQANYSRYIIDVNRPADGASLYPGTTTTGLCPTESFIGEALYRDDAAPPDADETAQRVALYWQPYHDALRQELSRLREKHTHVLLWEAHSIANELPRLFEGRLPDLNIGTFDGAACAPSLREAAIAAASAGPFSWVIDARFKGGHITRHYGRPHAGVHAVQLEMARCLYMDEGEPFPYREDRAAAVLPTVESMVRNTLRALEALQ</sequence>
<reference evidence="1 3" key="1">
    <citation type="submission" date="2020-05" db="EMBL/GenBank/DDBJ databases">
        <title>FDA dAtabase for Regulatory Grade micrObial Sequences (FDA-ARGOS): Supporting development and validation of Infectious Disease Dx tests.</title>
        <authorList>
            <person name="Sproer C."/>
            <person name="Gronow S."/>
            <person name="Severitt S."/>
            <person name="Schroder I."/>
            <person name="Tallon L."/>
            <person name="Sadzewicz L."/>
            <person name="Zhao X."/>
            <person name="Vavikolanu K."/>
            <person name="Mehta A."/>
            <person name="Aluvathingal J."/>
            <person name="Nadendla S."/>
            <person name="Myers T."/>
            <person name="Yan Y."/>
            <person name="Sichtig H."/>
        </authorList>
    </citation>
    <scope>NUCLEOTIDE SEQUENCE [LARGE SCALE GENOMIC DNA]</scope>
    <source>
        <strain evidence="1 3">FDAARGOS_787</strain>
    </source>
</reference>
<evidence type="ECO:0000313" key="3">
    <source>
        <dbReference type="Proteomes" id="UP000509782"/>
    </source>
</evidence>
<proteinExistence type="predicted"/>
<dbReference type="EMBL" id="CP054569">
    <property type="protein sequence ID" value="QKQ46111.1"/>
    <property type="molecule type" value="Genomic_DNA"/>
</dbReference>
<dbReference type="RefSeq" id="WP_062682139.1">
    <property type="nucleotide sequence ID" value="NZ_CADIJN010000007.1"/>
</dbReference>
<dbReference type="Proteomes" id="UP001446337">
    <property type="component" value="Chromosome"/>
</dbReference>
<organism evidence="1 3">
    <name type="scientific">Achromobacter denitrificans</name>
    <name type="common">Alcaligenes denitrificans</name>
    <dbReference type="NCBI Taxonomy" id="32002"/>
    <lineage>
        <taxon>Bacteria</taxon>
        <taxon>Pseudomonadati</taxon>
        <taxon>Pseudomonadota</taxon>
        <taxon>Betaproteobacteria</taxon>
        <taxon>Burkholderiales</taxon>
        <taxon>Alcaligenaceae</taxon>
        <taxon>Achromobacter</taxon>
    </lineage>
</organism>
<gene>
    <name evidence="1" type="primary">hutG</name>
    <name evidence="2" type="ORF">AAIK43_17510</name>
    <name evidence="1" type="ORF">FOC81_05155</name>
</gene>
<reference evidence="2 4" key="2">
    <citation type="submission" date="2024-05" db="EMBL/GenBank/DDBJ databases">
        <title>Achromobacter denitrificans. BP1, complete genome.</title>
        <authorList>
            <person name="Zhang B."/>
        </authorList>
    </citation>
    <scope>NUCLEOTIDE SEQUENCE [LARGE SCALE GENOMIC DNA]</scope>
    <source>
        <strain evidence="2 4">BP1</strain>
    </source>
</reference>
<evidence type="ECO:0000313" key="1">
    <source>
        <dbReference type="EMBL" id="QKQ46111.1"/>
    </source>
</evidence>
<keyword evidence="4" id="KW-1185">Reference proteome</keyword>
<dbReference type="AlphaFoldDB" id="A0A427WRV0"/>
<evidence type="ECO:0000313" key="2">
    <source>
        <dbReference type="EMBL" id="XAN13225.1"/>
    </source>
</evidence>
<accession>A0A427WRV0</accession>
<dbReference type="Gene3D" id="3.40.630.40">
    <property type="entry name" value="Zn-dependent exopeptidases"/>
    <property type="match status" value="1"/>
</dbReference>
<dbReference type="InterPro" id="IPR007709">
    <property type="entry name" value="N-FG_amidohydro"/>
</dbReference>